<evidence type="ECO:0000256" key="3">
    <source>
        <dbReference type="ARBA" id="ARBA00023015"/>
    </source>
</evidence>
<name>A0A8H7V3S3_9FUNG</name>
<keyword evidence="5" id="KW-0539">Nucleus</keyword>
<sequence length="148" mass="16816">MTSLPPFAATQSGPRPILLQIEEQFNKRIDEDVGKLVDCFSDIVKVGENKDKDKFKVAQEGYQIESQAAQIVRSCESLLSLIGELKQNLLLNDTKTLSKLRKTQSEKLEDNTLAIKAQMQVMKKELAETIYDLESTTYRSLTDPYEKE</sequence>
<keyword evidence="3" id="KW-0805">Transcription regulation</keyword>
<dbReference type="OrthoDB" id="203279at2759"/>
<evidence type="ECO:0000256" key="5">
    <source>
        <dbReference type="ARBA" id="ARBA00023242"/>
    </source>
</evidence>
<proteinExistence type="inferred from homology"/>
<evidence type="ECO:0000256" key="2">
    <source>
        <dbReference type="ARBA" id="ARBA00005942"/>
    </source>
</evidence>
<keyword evidence="4" id="KW-0804">Transcription</keyword>
<dbReference type="GO" id="GO:0003712">
    <property type="term" value="F:transcription coregulator activity"/>
    <property type="evidence" value="ECO:0007669"/>
    <property type="project" value="InterPro"/>
</dbReference>
<dbReference type="PANTHER" id="PTHR12434">
    <property type="entry name" value="MEDIATOR OF RNA POLYMERASE II TRANSCRIPTION SUBUNIT 22"/>
    <property type="match status" value="1"/>
</dbReference>
<dbReference type="GO" id="GO:0006357">
    <property type="term" value="P:regulation of transcription by RNA polymerase II"/>
    <property type="evidence" value="ECO:0007669"/>
    <property type="project" value="InterPro"/>
</dbReference>
<evidence type="ECO:0008006" key="8">
    <source>
        <dbReference type="Google" id="ProtNLM"/>
    </source>
</evidence>
<dbReference type="InterPro" id="IPR009332">
    <property type="entry name" value="Med22"/>
</dbReference>
<dbReference type="AlphaFoldDB" id="A0A8H7V3S3"/>
<organism evidence="6 7">
    <name type="scientific">Mucor saturninus</name>
    <dbReference type="NCBI Taxonomy" id="64648"/>
    <lineage>
        <taxon>Eukaryota</taxon>
        <taxon>Fungi</taxon>
        <taxon>Fungi incertae sedis</taxon>
        <taxon>Mucoromycota</taxon>
        <taxon>Mucoromycotina</taxon>
        <taxon>Mucoromycetes</taxon>
        <taxon>Mucorales</taxon>
        <taxon>Mucorineae</taxon>
        <taxon>Mucoraceae</taxon>
        <taxon>Mucor</taxon>
    </lineage>
</organism>
<keyword evidence="7" id="KW-1185">Reference proteome</keyword>
<dbReference type="Proteomes" id="UP000603453">
    <property type="component" value="Unassembled WGS sequence"/>
</dbReference>
<comment type="subcellular location">
    <subcellularLocation>
        <location evidence="1">Nucleus</location>
    </subcellularLocation>
</comment>
<reference evidence="6" key="1">
    <citation type="submission" date="2020-12" db="EMBL/GenBank/DDBJ databases">
        <title>Metabolic potential, ecology and presence of endohyphal bacteria is reflected in genomic diversity of Mucoromycotina.</title>
        <authorList>
            <person name="Muszewska A."/>
            <person name="Okrasinska A."/>
            <person name="Steczkiewicz K."/>
            <person name="Drgas O."/>
            <person name="Orlowska M."/>
            <person name="Perlinska-Lenart U."/>
            <person name="Aleksandrzak-Piekarczyk T."/>
            <person name="Szatraj K."/>
            <person name="Zielenkiewicz U."/>
            <person name="Pilsyk S."/>
            <person name="Malc E."/>
            <person name="Mieczkowski P."/>
            <person name="Kruszewska J.S."/>
            <person name="Biernat P."/>
            <person name="Pawlowska J."/>
        </authorList>
    </citation>
    <scope>NUCLEOTIDE SEQUENCE</scope>
    <source>
        <strain evidence="6">WA0000017839</strain>
    </source>
</reference>
<evidence type="ECO:0000256" key="1">
    <source>
        <dbReference type="ARBA" id="ARBA00004123"/>
    </source>
</evidence>
<evidence type="ECO:0000313" key="7">
    <source>
        <dbReference type="Proteomes" id="UP000603453"/>
    </source>
</evidence>
<evidence type="ECO:0000313" key="6">
    <source>
        <dbReference type="EMBL" id="KAG2206120.1"/>
    </source>
</evidence>
<dbReference type="Pfam" id="PF06179">
    <property type="entry name" value="Med22"/>
    <property type="match status" value="1"/>
</dbReference>
<dbReference type="EMBL" id="JAEPRD010000032">
    <property type="protein sequence ID" value="KAG2206120.1"/>
    <property type="molecule type" value="Genomic_DNA"/>
</dbReference>
<protein>
    <recommendedName>
        <fullName evidence="8">Mediator complex subunit 22</fullName>
    </recommendedName>
</protein>
<dbReference type="GO" id="GO:0016592">
    <property type="term" value="C:mediator complex"/>
    <property type="evidence" value="ECO:0007669"/>
    <property type="project" value="InterPro"/>
</dbReference>
<comment type="caution">
    <text evidence="6">The sequence shown here is derived from an EMBL/GenBank/DDBJ whole genome shotgun (WGS) entry which is preliminary data.</text>
</comment>
<accession>A0A8H7V3S3</accession>
<dbReference type="PANTHER" id="PTHR12434:SF6">
    <property type="entry name" value="MEDIATOR OF RNA POLYMERASE II TRANSCRIPTION SUBUNIT 22"/>
    <property type="match status" value="1"/>
</dbReference>
<evidence type="ECO:0000256" key="4">
    <source>
        <dbReference type="ARBA" id="ARBA00023163"/>
    </source>
</evidence>
<gene>
    <name evidence="6" type="ORF">INT47_003769</name>
</gene>
<comment type="similarity">
    <text evidence="2">Belongs to the Mediator complex subunit 22 family.</text>
</comment>